<evidence type="ECO:0000256" key="1">
    <source>
        <dbReference type="ARBA" id="ARBA00004571"/>
    </source>
</evidence>
<dbReference type="EMBL" id="SDHW01000001">
    <property type="protein sequence ID" value="RXK62888.1"/>
    <property type="molecule type" value="Genomic_DNA"/>
</dbReference>
<comment type="subcellular location">
    <subcellularLocation>
        <location evidence="1 8">Cell outer membrane</location>
        <topology evidence="1 8">Multi-pass membrane protein</topology>
    </subcellularLocation>
</comment>
<evidence type="ECO:0000256" key="5">
    <source>
        <dbReference type="ARBA" id="ARBA00022729"/>
    </source>
</evidence>
<dbReference type="InterPro" id="IPR039426">
    <property type="entry name" value="TonB-dep_rcpt-like"/>
</dbReference>
<evidence type="ECO:0000256" key="6">
    <source>
        <dbReference type="ARBA" id="ARBA00023136"/>
    </source>
</evidence>
<keyword evidence="4 8" id="KW-0812">Transmembrane</keyword>
<dbReference type="InterPro" id="IPR012910">
    <property type="entry name" value="Plug_dom"/>
</dbReference>
<dbReference type="GO" id="GO:0044718">
    <property type="term" value="P:siderophore transmembrane transport"/>
    <property type="evidence" value="ECO:0007669"/>
    <property type="project" value="TreeGrafter"/>
</dbReference>
<dbReference type="Proteomes" id="UP000290204">
    <property type="component" value="Unassembled WGS sequence"/>
</dbReference>
<name>A0A4Q1CP15_9BACT</name>
<keyword evidence="11" id="KW-1185">Reference proteome</keyword>
<dbReference type="SUPFAM" id="SSF56935">
    <property type="entry name" value="Porins"/>
    <property type="match status" value="1"/>
</dbReference>
<dbReference type="PROSITE" id="PS52016">
    <property type="entry name" value="TONB_DEPENDENT_REC_3"/>
    <property type="match status" value="1"/>
</dbReference>
<dbReference type="InterPro" id="IPR023996">
    <property type="entry name" value="TonB-dep_OMP_SusC/RagA"/>
</dbReference>
<evidence type="ECO:0000256" key="2">
    <source>
        <dbReference type="ARBA" id="ARBA00022448"/>
    </source>
</evidence>
<dbReference type="InterPro" id="IPR008969">
    <property type="entry name" value="CarboxyPept-like_regulatory"/>
</dbReference>
<dbReference type="GO" id="GO:0009279">
    <property type="term" value="C:cell outer membrane"/>
    <property type="evidence" value="ECO:0007669"/>
    <property type="project" value="UniProtKB-SubCell"/>
</dbReference>
<keyword evidence="3 8" id="KW-1134">Transmembrane beta strand</keyword>
<dbReference type="InterPro" id="IPR036942">
    <property type="entry name" value="Beta-barrel_TonB_sf"/>
</dbReference>
<evidence type="ECO:0000256" key="4">
    <source>
        <dbReference type="ARBA" id="ARBA00022692"/>
    </source>
</evidence>
<comment type="similarity">
    <text evidence="8">Belongs to the TonB-dependent receptor family.</text>
</comment>
<dbReference type="SUPFAM" id="SSF49464">
    <property type="entry name" value="Carboxypeptidase regulatory domain-like"/>
    <property type="match status" value="1"/>
</dbReference>
<sequence>MLLLCSVATAQVTISGKVTGAGNAPAVNVSVVVRNSTAGTSTDANGAYSLSANLKPGKYVLEFSGVGFKSTTSSVTIESGKSSYTINAELSDDVLGLDEVVVTGTGVATKKKQLGNAISTVSGRELTRGGATSIDMGLQGKVAGAQVTQNSGNPAGGVTVRLRGPSTIVGSSDPLYIVDGVIVNNDSRQLIDLGGYAQNRLVDINPADIDRIEIIKGAAAAAIYGSRANNGVVQIFTKKGREGKPQFSFSTQLRSSTLRKKMEYNQVPFRFTNFTASDLTTVPVQRYDLQDKIFQNGIGTENVLSVSGGTANTKYYASVANLYNEGIIRNTNFMRNGFRLNLQQKLNKTTTLNFNTAYTHSTSKEIPNGGINEAYGALTGFIFGNNYVNPDKDPATGIYPSVNATAIVARTNPLEAIERFDFRQRTSRIVSSAQLTIKPVTGLNIEFTSGIDNYTQTATAYIPPRNTTPSYNGGFIRRADATVMQLNNDLTATYQKEIVSELQSTTSLGGTLQYDRTFTFSANATQLGAFGQTINNGTIAAGEFRGERVIMGAFLQQTFGYKNRYFVTGAARVDASSVYGIDNRWQFFPKVSGSYIVSNEKFWSDNLSKAVSSLKLRAAYGQSGNLTAIGQYDRFTNFSPVVYGGQAGYIAPSTLGNFTVKPERQTEVEFGFDLGLLNDAISIEFSYFNKDVKDLILNRTLAPTTGYNNRFVNIGTMTNKGFEFLVRAAILNKDKLRWVSTLSYLNNKNVVNGVEGNGVLPFAGGFGQVAAVNGYPLGAYYSTFFARNADGTLLLDLNGLPQRERGIQLANGKYTVQRAANGQPTGTLLSKVIGQPNPKHIISKIDELDFGKFNFRMQWDAMLGYDVFNFTKRVGDRDFYGGLKGYEAELLGKVPKGTSAALFSIFENWIEDGSFVKLRELSLSYNMKPKFLKGNSMRLSVVGRNLFSFDNYSGWDPEVNAAGQDNAVRGFDFVEVPLPRMVLFAVNVNF</sequence>
<gene>
    <name evidence="10" type="ORF">ESA94_04885</name>
</gene>
<comment type="caution">
    <text evidence="10">The sequence shown here is derived from an EMBL/GenBank/DDBJ whole genome shotgun (WGS) entry which is preliminary data.</text>
</comment>
<proteinExistence type="inferred from homology"/>
<keyword evidence="5" id="KW-0732">Signal</keyword>
<dbReference type="Gene3D" id="2.60.40.1120">
    <property type="entry name" value="Carboxypeptidase-like, regulatory domain"/>
    <property type="match status" value="1"/>
</dbReference>
<dbReference type="AlphaFoldDB" id="A0A4Q1CP15"/>
<dbReference type="GO" id="GO:0015344">
    <property type="term" value="F:siderophore uptake transmembrane transporter activity"/>
    <property type="evidence" value="ECO:0007669"/>
    <property type="project" value="TreeGrafter"/>
</dbReference>
<evidence type="ECO:0000256" key="3">
    <source>
        <dbReference type="ARBA" id="ARBA00022452"/>
    </source>
</evidence>
<accession>A0A4Q1CP15</accession>
<reference evidence="10 11" key="1">
    <citation type="submission" date="2019-01" db="EMBL/GenBank/DDBJ databases">
        <title>Lacibacter sp. strain TTM-7.</title>
        <authorList>
            <person name="Chen W.-M."/>
        </authorList>
    </citation>
    <scope>NUCLEOTIDE SEQUENCE [LARGE SCALE GENOMIC DNA]</scope>
    <source>
        <strain evidence="10 11">TTM-7</strain>
    </source>
</reference>
<evidence type="ECO:0000313" key="10">
    <source>
        <dbReference type="EMBL" id="RXK62888.1"/>
    </source>
</evidence>
<organism evidence="10 11">
    <name type="scientific">Lacibacter luteus</name>
    <dbReference type="NCBI Taxonomy" id="2508719"/>
    <lineage>
        <taxon>Bacteria</taxon>
        <taxon>Pseudomonadati</taxon>
        <taxon>Bacteroidota</taxon>
        <taxon>Chitinophagia</taxon>
        <taxon>Chitinophagales</taxon>
        <taxon>Chitinophagaceae</taxon>
        <taxon>Lacibacter</taxon>
    </lineage>
</organism>
<dbReference type="InterPro" id="IPR037066">
    <property type="entry name" value="Plug_dom_sf"/>
</dbReference>
<dbReference type="Pfam" id="PF07715">
    <property type="entry name" value="Plug"/>
    <property type="match status" value="1"/>
</dbReference>
<dbReference type="Gene3D" id="2.40.170.20">
    <property type="entry name" value="TonB-dependent receptor, beta-barrel domain"/>
    <property type="match status" value="1"/>
</dbReference>
<dbReference type="PANTHER" id="PTHR30069">
    <property type="entry name" value="TONB-DEPENDENT OUTER MEMBRANE RECEPTOR"/>
    <property type="match status" value="1"/>
</dbReference>
<dbReference type="PANTHER" id="PTHR30069:SF29">
    <property type="entry name" value="HEMOGLOBIN AND HEMOGLOBIN-HAPTOGLOBIN-BINDING PROTEIN 1-RELATED"/>
    <property type="match status" value="1"/>
</dbReference>
<feature type="domain" description="TonB-dependent receptor plug" evidence="9">
    <location>
        <begin position="111"/>
        <end position="232"/>
    </location>
</feature>
<evidence type="ECO:0000256" key="8">
    <source>
        <dbReference type="PROSITE-ProRule" id="PRU01360"/>
    </source>
</evidence>
<keyword evidence="6 8" id="KW-0472">Membrane</keyword>
<dbReference type="Pfam" id="PF13715">
    <property type="entry name" value="CarbopepD_reg_2"/>
    <property type="match status" value="1"/>
</dbReference>
<dbReference type="Gene3D" id="2.170.130.10">
    <property type="entry name" value="TonB-dependent receptor, plug domain"/>
    <property type="match status" value="1"/>
</dbReference>
<dbReference type="NCBIfam" id="TIGR04056">
    <property type="entry name" value="OMP_RagA_SusC"/>
    <property type="match status" value="1"/>
</dbReference>
<evidence type="ECO:0000313" key="11">
    <source>
        <dbReference type="Proteomes" id="UP000290204"/>
    </source>
</evidence>
<dbReference type="OrthoDB" id="9768177at2"/>
<keyword evidence="7 8" id="KW-0998">Cell outer membrane</keyword>
<protein>
    <submittedName>
        <fullName evidence="10">SusC/RagA family TonB-linked outer membrane protein</fullName>
    </submittedName>
</protein>
<keyword evidence="2 8" id="KW-0813">Transport</keyword>
<evidence type="ECO:0000256" key="7">
    <source>
        <dbReference type="ARBA" id="ARBA00023237"/>
    </source>
</evidence>
<evidence type="ECO:0000259" key="9">
    <source>
        <dbReference type="Pfam" id="PF07715"/>
    </source>
</evidence>